<organism evidence="1 2">
    <name type="scientific">Salinirubrum litoreum</name>
    <dbReference type="NCBI Taxonomy" id="1126234"/>
    <lineage>
        <taxon>Archaea</taxon>
        <taxon>Methanobacteriati</taxon>
        <taxon>Methanobacteriota</taxon>
        <taxon>Stenosarchaea group</taxon>
        <taxon>Halobacteria</taxon>
        <taxon>Halobacteriales</taxon>
        <taxon>Haloferacaceae</taxon>
        <taxon>Salinirubrum</taxon>
    </lineage>
</organism>
<dbReference type="AlphaFoldDB" id="A0ABD5RH49"/>
<dbReference type="EMBL" id="JBHSKX010000004">
    <property type="protein sequence ID" value="MFC5369190.1"/>
    <property type="molecule type" value="Genomic_DNA"/>
</dbReference>
<proteinExistence type="predicted"/>
<evidence type="ECO:0000313" key="1">
    <source>
        <dbReference type="EMBL" id="MFC5369190.1"/>
    </source>
</evidence>
<gene>
    <name evidence="1" type="ORF">ACFPJ5_19865</name>
</gene>
<accession>A0ABD5RH49</accession>
<evidence type="ECO:0000313" key="2">
    <source>
        <dbReference type="Proteomes" id="UP001596201"/>
    </source>
</evidence>
<name>A0ABD5RH49_9EURY</name>
<dbReference type="Proteomes" id="UP001596201">
    <property type="component" value="Unassembled WGS sequence"/>
</dbReference>
<comment type="caution">
    <text evidence="1">The sequence shown here is derived from an EMBL/GenBank/DDBJ whole genome shotgun (WGS) entry which is preliminary data.</text>
</comment>
<dbReference type="RefSeq" id="WP_227231243.1">
    <property type="nucleotide sequence ID" value="NZ_JAJCVJ010000003.1"/>
</dbReference>
<reference evidence="1 2" key="1">
    <citation type="journal article" date="2019" name="Int. J. Syst. Evol. Microbiol.">
        <title>The Global Catalogue of Microorganisms (GCM) 10K type strain sequencing project: providing services to taxonomists for standard genome sequencing and annotation.</title>
        <authorList>
            <consortium name="The Broad Institute Genomics Platform"/>
            <consortium name="The Broad Institute Genome Sequencing Center for Infectious Disease"/>
            <person name="Wu L."/>
            <person name="Ma J."/>
        </authorList>
    </citation>
    <scope>NUCLEOTIDE SEQUENCE [LARGE SCALE GENOMIC DNA]</scope>
    <source>
        <strain evidence="1 2">CGMCC 1.12237</strain>
    </source>
</reference>
<protein>
    <submittedName>
        <fullName evidence="1">Uncharacterized protein</fullName>
    </submittedName>
</protein>
<keyword evidence="2" id="KW-1185">Reference proteome</keyword>
<sequence length="109" mass="11999">MVENDHESGEDVRVSVELSGSYDSVIDKLSADGSATRVPDSVLGDVHRVIETVARIDGGTRSRIADSLPAEMSVEYDSERVVELLHVLETYELVELEGNTWKPGPKMQK</sequence>